<dbReference type="GO" id="GO:0015937">
    <property type="term" value="P:coenzyme A biosynthetic process"/>
    <property type="evidence" value="ECO:0007669"/>
    <property type="project" value="UniProtKB-UniRule"/>
</dbReference>
<evidence type="ECO:0000256" key="6">
    <source>
        <dbReference type="HAMAP-Rule" id="MF_02225"/>
    </source>
</evidence>
<feature type="binding site" evidence="6">
    <location>
        <position position="326"/>
    </location>
    <ligand>
        <name>CTP</name>
        <dbReference type="ChEBI" id="CHEBI:37563"/>
    </ligand>
</feature>
<organism evidence="10 11">
    <name type="scientific">Vibrio harveyi</name>
    <name type="common">Beneckea harveyi</name>
    <dbReference type="NCBI Taxonomy" id="669"/>
    <lineage>
        <taxon>Bacteria</taxon>
        <taxon>Pseudomonadati</taxon>
        <taxon>Pseudomonadota</taxon>
        <taxon>Gammaproteobacteria</taxon>
        <taxon>Vibrionales</taxon>
        <taxon>Vibrionaceae</taxon>
        <taxon>Vibrio</taxon>
    </lineage>
</organism>
<dbReference type="NCBIfam" id="TIGR00521">
    <property type="entry name" value="coaBC_dfp"/>
    <property type="match status" value="1"/>
</dbReference>
<dbReference type="InterPro" id="IPR003382">
    <property type="entry name" value="Flavoprotein"/>
</dbReference>
<dbReference type="Pfam" id="PF02441">
    <property type="entry name" value="Flavoprotein"/>
    <property type="match status" value="1"/>
</dbReference>
<dbReference type="EC" id="4.1.1.36" evidence="6"/>
<comment type="cofactor">
    <cofactor evidence="6">
        <name>Mg(2+)</name>
        <dbReference type="ChEBI" id="CHEBI:18420"/>
    </cofactor>
</comment>
<evidence type="ECO:0000259" key="9">
    <source>
        <dbReference type="Pfam" id="PF04127"/>
    </source>
</evidence>
<comment type="cofactor">
    <cofactor evidence="6">
        <name>FMN</name>
        <dbReference type="ChEBI" id="CHEBI:58210"/>
    </cofactor>
    <text evidence="6">Binds 1 FMN per subunit.</text>
</comment>
<comment type="pathway">
    <text evidence="6 7">Cofactor biosynthesis; coenzyme A biosynthesis; CoA from (R)-pantothenate: step 3/5.</text>
</comment>
<sequence>MQTLAGKKILLGISGGIAAYKCAELTRRLIERGAQVQVVMTKAAKEFITPLTMQAISGRPVSDSLLDPAAEASMGHIELAKWADLVLLAPATADLIARMSAGMGNDLLTTLVLATDSPIAVSPAMNQQMYRNVATQENIATLARRGMHIWGPAAGEQACGDIGPGRMLEPMQLVGLCEQFFQPKLLAGKSVLITAGPTREAIDPVRYISNHSSGKMGFALANAAAQLGAKVTLISGPVSLNTPAGVERINVASAQEMHAAVTTHAPNHDAFISCAAVADYRPENVASQKLKKTENNDQMTINMVKNPDIVATVANMTEQRPFTVGFAAETNDVATYARGKLVKKNLDMICANDVSVEGQGFNSNDNAITLFWSQGELALALESKEALSFKILEKMHDLMQ</sequence>
<feature type="binding site" evidence="6">
    <location>
        <position position="289"/>
    </location>
    <ligand>
        <name>CTP</name>
        <dbReference type="ChEBI" id="CHEBI:37563"/>
    </ligand>
</feature>
<dbReference type="GO" id="GO:0010181">
    <property type="term" value="F:FMN binding"/>
    <property type="evidence" value="ECO:0007669"/>
    <property type="project" value="UniProtKB-UniRule"/>
</dbReference>
<comment type="catalytic activity">
    <reaction evidence="6 7">
        <text>N-[(R)-4-phosphopantothenoyl]-L-cysteine + H(+) = (R)-4'-phosphopantetheine + CO2</text>
        <dbReference type="Rhea" id="RHEA:16793"/>
        <dbReference type="ChEBI" id="CHEBI:15378"/>
        <dbReference type="ChEBI" id="CHEBI:16526"/>
        <dbReference type="ChEBI" id="CHEBI:59458"/>
        <dbReference type="ChEBI" id="CHEBI:61723"/>
        <dbReference type="EC" id="4.1.1.36"/>
    </reaction>
</comment>
<evidence type="ECO:0000313" key="10">
    <source>
        <dbReference type="EMBL" id="RIW19443.1"/>
    </source>
</evidence>
<dbReference type="InterPro" id="IPR005252">
    <property type="entry name" value="CoaBC"/>
</dbReference>
<dbReference type="InterPro" id="IPR035929">
    <property type="entry name" value="CoaB-like_sf"/>
</dbReference>
<dbReference type="InterPro" id="IPR007085">
    <property type="entry name" value="DNA/pantothenate-metab_flavo_C"/>
</dbReference>
<keyword evidence="5 6" id="KW-0511">Multifunctional enzyme</keyword>
<feature type="domain" description="Flavoprotein" evidence="8">
    <location>
        <begin position="7"/>
        <end position="179"/>
    </location>
</feature>
<dbReference type="EC" id="6.3.2.5" evidence="6"/>
<feature type="region of interest" description="Phosphopantothenate--cysteine ligase" evidence="6">
    <location>
        <begin position="191"/>
        <end position="400"/>
    </location>
</feature>
<evidence type="ECO:0000256" key="2">
    <source>
        <dbReference type="ARBA" id="ARBA00022643"/>
    </source>
</evidence>
<gene>
    <name evidence="6 10" type="primary">coaBC</name>
    <name evidence="10" type="ORF">DS957_000660</name>
</gene>
<dbReference type="HAMAP" id="MF_02225">
    <property type="entry name" value="CoaBC"/>
    <property type="match status" value="1"/>
</dbReference>
<comment type="similarity">
    <text evidence="6 7">In the C-terminal section; belongs to the PPC synthetase family.</text>
</comment>
<reference evidence="10 11" key="1">
    <citation type="submission" date="2018-08" db="EMBL/GenBank/DDBJ databases">
        <title>Vibrio harveyi strains pathogenic to white snook Centropomus viridis Lockington (1877) and potential probiotic bacteria.</title>
        <authorList>
            <person name="Soto-Rodriguez S."/>
            <person name="Gomez-Gil B."/>
            <person name="Lozano-Olvera R."/>
        </authorList>
    </citation>
    <scope>NUCLEOTIDE SEQUENCE [LARGE SCALE GENOMIC DNA]</scope>
    <source>
        <strain evidence="10 11">CAIM 1508</strain>
    </source>
</reference>
<dbReference type="Pfam" id="PF04127">
    <property type="entry name" value="DFP"/>
    <property type="match status" value="1"/>
</dbReference>
<comment type="caution">
    <text evidence="10">The sequence shown here is derived from an EMBL/GenBank/DDBJ whole genome shotgun (WGS) entry which is preliminary data.</text>
</comment>
<keyword evidence="4 6" id="KW-0456">Lyase</keyword>
<proteinExistence type="inferred from homology"/>
<feature type="binding site" evidence="6">
    <location>
        <position position="340"/>
    </location>
    <ligand>
        <name>CTP</name>
        <dbReference type="ChEBI" id="CHEBI:37563"/>
    </ligand>
</feature>
<dbReference type="GO" id="GO:0071513">
    <property type="term" value="C:phosphopantothenoylcysteine decarboxylase complex"/>
    <property type="evidence" value="ECO:0007669"/>
    <property type="project" value="TreeGrafter"/>
</dbReference>
<dbReference type="InterPro" id="IPR036551">
    <property type="entry name" value="Flavin_trans-like"/>
</dbReference>
<comment type="function">
    <text evidence="6">Catalyzes two sequential steps in the biosynthesis of coenzyme A. In the first step cysteine is conjugated to 4'-phosphopantothenate to form 4-phosphopantothenoylcysteine. In the second step the latter compound is decarboxylated to form 4'-phosphopantotheine.</text>
</comment>
<dbReference type="EMBL" id="QOUW02000002">
    <property type="protein sequence ID" value="RIW19443.1"/>
    <property type="molecule type" value="Genomic_DNA"/>
</dbReference>
<keyword evidence="3 6" id="KW-0210">Decarboxylase</keyword>
<feature type="active site" description="Proton donor" evidence="6">
    <location>
        <position position="159"/>
    </location>
</feature>
<evidence type="ECO:0000256" key="5">
    <source>
        <dbReference type="ARBA" id="ARBA00023268"/>
    </source>
</evidence>
<keyword evidence="6" id="KW-0479">Metal-binding</keyword>
<comment type="pathway">
    <text evidence="6 7">Cofactor biosynthesis; coenzyme A biosynthesis; CoA from (R)-pantothenate: step 2/5.</text>
</comment>
<keyword evidence="1 6" id="KW-0436">Ligase</keyword>
<name>A0A8B3DNK3_VIBHA</name>
<dbReference type="GO" id="GO:0004633">
    <property type="term" value="F:phosphopantothenoylcysteine decarboxylase activity"/>
    <property type="evidence" value="ECO:0007669"/>
    <property type="project" value="UniProtKB-UniRule"/>
</dbReference>
<feature type="binding site" evidence="6">
    <location>
        <position position="344"/>
    </location>
    <ligand>
        <name>CTP</name>
        <dbReference type="ChEBI" id="CHEBI:37563"/>
    </ligand>
</feature>
<evidence type="ECO:0000256" key="7">
    <source>
        <dbReference type="RuleBase" id="RU364078"/>
    </source>
</evidence>
<keyword evidence="6 7" id="KW-0285">Flavoprotein</keyword>
<dbReference type="AlphaFoldDB" id="A0A8B3DNK3"/>
<feature type="binding site" evidence="6">
    <location>
        <position position="279"/>
    </location>
    <ligand>
        <name>CTP</name>
        <dbReference type="ChEBI" id="CHEBI:37563"/>
    </ligand>
</feature>
<dbReference type="Proteomes" id="UP000253437">
    <property type="component" value="Unassembled WGS sequence"/>
</dbReference>
<dbReference type="UniPathway" id="UPA00241">
    <property type="reaction ID" value="UER00353"/>
</dbReference>
<accession>A0A8B3DNK3</accession>
<protein>
    <recommendedName>
        <fullName evidence="6">Coenzyme A biosynthesis bifunctional protein CoaBC</fullName>
    </recommendedName>
    <alternativeName>
        <fullName evidence="6">DNA/pantothenate metabolism flavoprotein</fullName>
    </alternativeName>
    <alternativeName>
        <fullName evidence="6">Phosphopantothenoylcysteine synthetase/decarboxylase</fullName>
        <shortName evidence="6">PPCS-PPCDC</shortName>
    </alternativeName>
    <domain>
        <recommendedName>
            <fullName evidence="6">Phosphopantothenoylcysteine decarboxylase</fullName>
            <shortName evidence="6">PPC decarboxylase</shortName>
            <shortName evidence="6">PPC-DC</shortName>
            <ecNumber evidence="6">4.1.1.36</ecNumber>
        </recommendedName>
        <alternativeName>
            <fullName evidence="6">CoaC</fullName>
        </alternativeName>
    </domain>
    <domain>
        <recommendedName>
            <fullName evidence="6">Phosphopantothenate--cysteine ligase</fullName>
            <ecNumber evidence="6">6.3.2.5</ecNumber>
        </recommendedName>
        <alternativeName>
            <fullName evidence="6">CoaB</fullName>
        </alternativeName>
        <alternativeName>
            <fullName evidence="6">Phosphopantothenoylcysteine synthetase</fullName>
            <shortName evidence="6">PPC synthetase</shortName>
            <shortName evidence="6">PPC-S</shortName>
        </alternativeName>
    </domain>
</protein>
<feature type="binding site" evidence="6">
    <location>
        <begin position="307"/>
        <end position="310"/>
    </location>
    <ligand>
        <name>CTP</name>
        <dbReference type="ChEBI" id="CHEBI:37563"/>
    </ligand>
</feature>
<dbReference type="SUPFAM" id="SSF52507">
    <property type="entry name" value="Homo-oligomeric flavin-containing Cys decarboxylases, HFCD"/>
    <property type="match status" value="1"/>
</dbReference>
<comment type="function">
    <text evidence="7">Catalyzes two steps in the biosynthesis of coenzyme A. In the first step cysteine is conjugated to 4'-phosphopantothenate to form 4-phosphopantothenoylcysteine, in the latter compound is decarboxylated to form 4'-phosphopantotheine.</text>
</comment>
<dbReference type="PANTHER" id="PTHR14359">
    <property type="entry name" value="HOMO-OLIGOMERIC FLAVIN CONTAINING CYS DECARBOXYLASE FAMILY"/>
    <property type="match status" value="1"/>
</dbReference>
<evidence type="ECO:0000256" key="3">
    <source>
        <dbReference type="ARBA" id="ARBA00022793"/>
    </source>
</evidence>
<feature type="region of interest" description="Phosphopantothenoylcysteine decarboxylase" evidence="6">
    <location>
        <begin position="1"/>
        <end position="190"/>
    </location>
</feature>
<evidence type="ECO:0000313" key="11">
    <source>
        <dbReference type="Proteomes" id="UP000253437"/>
    </source>
</evidence>
<evidence type="ECO:0000256" key="4">
    <source>
        <dbReference type="ARBA" id="ARBA00023239"/>
    </source>
</evidence>
<evidence type="ECO:0000259" key="8">
    <source>
        <dbReference type="Pfam" id="PF02441"/>
    </source>
</evidence>
<dbReference type="SUPFAM" id="SSF102645">
    <property type="entry name" value="CoaB-like"/>
    <property type="match status" value="1"/>
</dbReference>
<dbReference type="GO" id="GO:0015941">
    <property type="term" value="P:pantothenate catabolic process"/>
    <property type="evidence" value="ECO:0007669"/>
    <property type="project" value="InterPro"/>
</dbReference>
<dbReference type="GO" id="GO:0046872">
    <property type="term" value="F:metal ion binding"/>
    <property type="evidence" value="ECO:0007669"/>
    <property type="project" value="UniProtKB-KW"/>
</dbReference>
<comment type="catalytic activity">
    <reaction evidence="6 7">
        <text>(R)-4'-phosphopantothenate + L-cysteine + CTP = N-[(R)-4-phosphopantothenoyl]-L-cysteine + CMP + diphosphate + H(+)</text>
        <dbReference type="Rhea" id="RHEA:19397"/>
        <dbReference type="ChEBI" id="CHEBI:10986"/>
        <dbReference type="ChEBI" id="CHEBI:15378"/>
        <dbReference type="ChEBI" id="CHEBI:33019"/>
        <dbReference type="ChEBI" id="CHEBI:35235"/>
        <dbReference type="ChEBI" id="CHEBI:37563"/>
        <dbReference type="ChEBI" id="CHEBI:59458"/>
        <dbReference type="ChEBI" id="CHEBI:60377"/>
        <dbReference type="EC" id="6.3.2.5"/>
    </reaction>
</comment>
<keyword evidence="6" id="KW-0460">Magnesium</keyword>
<dbReference type="Gene3D" id="3.40.50.10300">
    <property type="entry name" value="CoaB-like"/>
    <property type="match status" value="1"/>
</dbReference>
<dbReference type="Gene3D" id="3.40.50.1950">
    <property type="entry name" value="Flavin prenyltransferase-like"/>
    <property type="match status" value="1"/>
</dbReference>
<dbReference type="RefSeq" id="WP_114091748.1">
    <property type="nucleotide sequence ID" value="NZ_QOUW02000002.1"/>
</dbReference>
<comment type="caution">
    <text evidence="6">Lacks conserved residue(s) required for the propagation of feature annotation.</text>
</comment>
<dbReference type="PANTHER" id="PTHR14359:SF6">
    <property type="entry name" value="PHOSPHOPANTOTHENOYLCYSTEINE DECARBOXYLASE"/>
    <property type="match status" value="1"/>
</dbReference>
<feature type="domain" description="DNA/pantothenate metabolism flavoprotein C-terminal" evidence="9">
    <location>
        <begin position="186"/>
        <end position="397"/>
    </location>
</feature>
<evidence type="ECO:0000256" key="1">
    <source>
        <dbReference type="ARBA" id="ARBA00022598"/>
    </source>
</evidence>
<dbReference type="GO" id="GO:0004632">
    <property type="term" value="F:phosphopantothenate--cysteine ligase activity"/>
    <property type="evidence" value="ECO:0007669"/>
    <property type="project" value="UniProtKB-UniRule"/>
</dbReference>
<comment type="similarity">
    <text evidence="6 7">In the N-terminal section; belongs to the HFCD (homo-oligomeric flavin containing Cys decarboxylase) superfamily.</text>
</comment>
<keyword evidence="2 6" id="KW-0288">FMN</keyword>